<evidence type="ECO:0000313" key="6">
    <source>
        <dbReference type="Proteomes" id="UP000586042"/>
    </source>
</evidence>
<dbReference type="InterPro" id="IPR011256">
    <property type="entry name" value="Reg_factor_effector_dom_sf"/>
</dbReference>
<dbReference type="InterPro" id="IPR047057">
    <property type="entry name" value="MerR_fam"/>
</dbReference>
<dbReference type="PROSITE" id="PS50937">
    <property type="entry name" value="HTH_MERR_2"/>
    <property type="match status" value="1"/>
</dbReference>
<dbReference type="GO" id="GO:0003700">
    <property type="term" value="F:DNA-binding transcription factor activity"/>
    <property type="evidence" value="ECO:0007669"/>
    <property type="project" value="InterPro"/>
</dbReference>
<reference evidence="5 6" key="1">
    <citation type="submission" date="2020-06" db="EMBL/GenBank/DDBJ databases">
        <title>Nonomuraea sp. SMC257, a novel actinomycete isolated from soil.</title>
        <authorList>
            <person name="Chanama M."/>
        </authorList>
    </citation>
    <scope>NUCLEOTIDE SEQUENCE [LARGE SCALE GENOMIC DNA]</scope>
    <source>
        <strain evidence="5 6">SMC257</strain>
    </source>
</reference>
<organism evidence="5 6">
    <name type="scientific">Nonomuraea montanisoli</name>
    <dbReference type="NCBI Taxonomy" id="2741721"/>
    <lineage>
        <taxon>Bacteria</taxon>
        <taxon>Bacillati</taxon>
        <taxon>Actinomycetota</taxon>
        <taxon>Actinomycetes</taxon>
        <taxon>Streptosporangiales</taxon>
        <taxon>Streptosporangiaceae</taxon>
        <taxon>Nonomuraea</taxon>
    </lineage>
</organism>
<proteinExistence type="predicted"/>
<dbReference type="SMART" id="SM00871">
    <property type="entry name" value="AraC_E_bind"/>
    <property type="match status" value="1"/>
</dbReference>
<comment type="caution">
    <text evidence="5">The sequence shown here is derived from an EMBL/GenBank/DDBJ whole genome shotgun (WGS) entry which is preliminary data.</text>
</comment>
<dbReference type="RefSeq" id="WP_175587719.1">
    <property type="nucleotide sequence ID" value="NZ_JABWGN010000001.1"/>
</dbReference>
<name>A0A7Y6I2D2_9ACTN</name>
<gene>
    <name evidence="5" type="ORF">HTZ77_02335</name>
</gene>
<dbReference type="GO" id="GO:0003677">
    <property type="term" value="F:DNA binding"/>
    <property type="evidence" value="ECO:0007669"/>
    <property type="project" value="UniProtKB-KW"/>
</dbReference>
<keyword evidence="2" id="KW-0175">Coiled coil</keyword>
<feature type="region of interest" description="Disordered" evidence="3">
    <location>
        <begin position="271"/>
        <end position="293"/>
    </location>
</feature>
<accession>A0A7Y6I2D2</accession>
<dbReference type="PANTHER" id="PTHR30204">
    <property type="entry name" value="REDOX-CYCLING DRUG-SENSING TRANSCRIPTIONAL ACTIVATOR SOXR"/>
    <property type="match status" value="1"/>
</dbReference>
<dbReference type="InterPro" id="IPR010499">
    <property type="entry name" value="AraC_E-bd"/>
</dbReference>
<dbReference type="InterPro" id="IPR029442">
    <property type="entry name" value="GyrI-like"/>
</dbReference>
<dbReference type="Pfam" id="PF06445">
    <property type="entry name" value="GyrI-like"/>
    <property type="match status" value="1"/>
</dbReference>
<dbReference type="AlphaFoldDB" id="A0A7Y6I2D2"/>
<dbReference type="PANTHER" id="PTHR30204:SF97">
    <property type="entry name" value="MERR FAMILY REGULATORY PROTEIN"/>
    <property type="match status" value="1"/>
</dbReference>
<dbReference type="Gene3D" id="1.10.1660.10">
    <property type="match status" value="1"/>
</dbReference>
<evidence type="ECO:0000259" key="4">
    <source>
        <dbReference type="PROSITE" id="PS50937"/>
    </source>
</evidence>
<dbReference type="Proteomes" id="UP000586042">
    <property type="component" value="Unassembled WGS sequence"/>
</dbReference>
<dbReference type="SUPFAM" id="SSF55136">
    <property type="entry name" value="Probable bacterial effector-binding domain"/>
    <property type="match status" value="1"/>
</dbReference>
<evidence type="ECO:0000256" key="2">
    <source>
        <dbReference type="SAM" id="Coils"/>
    </source>
</evidence>
<evidence type="ECO:0000256" key="3">
    <source>
        <dbReference type="SAM" id="MobiDB-lite"/>
    </source>
</evidence>
<dbReference type="EMBL" id="JABWGN010000001">
    <property type="protein sequence ID" value="NUW30269.1"/>
    <property type="molecule type" value="Genomic_DNA"/>
</dbReference>
<keyword evidence="6" id="KW-1185">Reference proteome</keyword>
<dbReference type="InterPro" id="IPR000551">
    <property type="entry name" value="MerR-type_HTH_dom"/>
</dbReference>
<dbReference type="SUPFAM" id="SSF46955">
    <property type="entry name" value="Putative DNA-binding domain"/>
    <property type="match status" value="1"/>
</dbReference>
<protein>
    <submittedName>
        <fullName evidence="5">MerR family transcriptional regulator</fullName>
    </submittedName>
</protein>
<dbReference type="Gene3D" id="3.20.80.10">
    <property type="entry name" value="Regulatory factor, effector binding domain"/>
    <property type="match status" value="1"/>
</dbReference>
<feature type="domain" description="HTH merR-type" evidence="4">
    <location>
        <begin position="1"/>
        <end position="71"/>
    </location>
</feature>
<dbReference type="SMART" id="SM00422">
    <property type="entry name" value="HTH_MERR"/>
    <property type="match status" value="1"/>
</dbReference>
<keyword evidence="1" id="KW-0238">DNA-binding</keyword>
<evidence type="ECO:0000256" key="1">
    <source>
        <dbReference type="ARBA" id="ARBA00023125"/>
    </source>
</evidence>
<feature type="coiled-coil region" evidence="2">
    <location>
        <begin position="86"/>
        <end position="113"/>
    </location>
</feature>
<sequence>MFGIGDFARLGLVSVRMLRHYDAIGLLRPAHVDPVTGYRSYQAAQLSRLNRVVALKDLGFTLEQVRAILDDEVSTEELHGMVRLRHAELEARISADRARLRGVEARLRAIEREGGMGTADVVVKKVAPMRVAELSALAPSYEPEAIGPVIGPLFGELCARLDAAEVSPVGPSVAYYLPEGDGPVRVHAALPVSAEPPAGGGLRVVTLPGIETAATVVHHGSMDGVGATFQALAHWIEENGYRSLSLGREVYLHCPEEEDAWVTELQIEVTSPGTAPRTSAATGLRTSNGTATS</sequence>
<evidence type="ECO:0000313" key="5">
    <source>
        <dbReference type="EMBL" id="NUW30269.1"/>
    </source>
</evidence>
<dbReference type="CDD" id="cd01107">
    <property type="entry name" value="HTH_BmrR"/>
    <property type="match status" value="1"/>
</dbReference>
<dbReference type="InterPro" id="IPR009061">
    <property type="entry name" value="DNA-bd_dom_put_sf"/>
</dbReference>
<dbReference type="Pfam" id="PF13411">
    <property type="entry name" value="MerR_1"/>
    <property type="match status" value="1"/>
</dbReference>